<evidence type="ECO:0000256" key="1">
    <source>
        <dbReference type="SAM" id="MobiDB-lite"/>
    </source>
</evidence>
<sequence>MATVKVAAASSVIQFFTRSTRKHSDSRARYKAQQLKQSTAIFLDATIRSTNIQGQKSLKILRHIIKHTEREILQYIPEKQMILECSLVLVQAYVAHLKLSRNFFDRFRRQPFASAKKCFQSLIYLLIPEMQEMVIDTILNFLQRENLWKVEFICVEILTMVLECKSPASLLLYKIVNYVETLLARNDVLQARHTVVVLQNIIQPQYWDEIKHSDMSKLLRFYHSSAIIGESKNQIYELRRGFEICLRNLIRVIKTDQLINLLITMLPLTFDTILSDEAMLEFGTTVEFAASTLALSENPSPEEILIQEYLLAYIQSNTASKSILASRIFAKILDRGCNFLQFNTPKIFHEGTYYDIDINRYNPAQRQMFETHRREFENALSNAIEYHSQRRTNLEVFYNVICMILVEIPCGYTACAVVCLLLGIQRRLLDTSNGNNSHYNQQQMNCIHATCISIMTLINWIHRGSSLTDYVNTVLNRRFDHAPQLNPPLKEIYEYAQHHVTWNETTLFFDALELRYGLWKCFRINETKIPAPQMVYSRLGGAPGSGRKSKGRRRNTGFYRIGL</sequence>
<dbReference type="GeneID" id="109412850"/>
<evidence type="ECO:0000313" key="3">
    <source>
        <dbReference type="Proteomes" id="UP000069940"/>
    </source>
</evidence>
<keyword evidence="3" id="KW-1185">Reference proteome</keyword>
<dbReference type="InterPro" id="IPR051851">
    <property type="entry name" value="EFR3_Homologs"/>
</dbReference>
<protein>
    <submittedName>
        <fullName evidence="2">Uncharacterized protein</fullName>
    </submittedName>
</protein>
<feature type="region of interest" description="Disordered" evidence="1">
    <location>
        <begin position="540"/>
        <end position="563"/>
    </location>
</feature>
<dbReference type="EnsemblMetazoa" id="AALFPA23_005981.R7731">
    <property type="protein sequence ID" value="AALFPA23_005981.P7731"/>
    <property type="gene ID" value="AALFPA23_005981"/>
</dbReference>
<reference evidence="3" key="1">
    <citation type="journal article" date="2015" name="Proc. Natl. Acad. Sci. U.S.A.">
        <title>Genome sequence of the Asian Tiger mosquito, Aedes albopictus, reveals insights into its biology, genetics, and evolution.</title>
        <authorList>
            <person name="Chen X.G."/>
            <person name="Jiang X."/>
            <person name="Gu J."/>
            <person name="Xu M."/>
            <person name="Wu Y."/>
            <person name="Deng Y."/>
            <person name="Zhang C."/>
            <person name="Bonizzoni M."/>
            <person name="Dermauw W."/>
            <person name="Vontas J."/>
            <person name="Armbruster P."/>
            <person name="Huang X."/>
            <person name="Yang Y."/>
            <person name="Zhang H."/>
            <person name="He W."/>
            <person name="Peng H."/>
            <person name="Liu Y."/>
            <person name="Wu K."/>
            <person name="Chen J."/>
            <person name="Lirakis M."/>
            <person name="Topalis P."/>
            <person name="Van Leeuwen T."/>
            <person name="Hall A.B."/>
            <person name="Jiang X."/>
            <person name="Thorpe C."/>
            <person name="Mueller R.L."/>
            <person name="Sun C."/>
            <person name="Waterhouse R.M."/>
            <person name="Yan G."/>
            <person name="Tu Z.J."/>
            <person name="Fang X."/>
            <person name="James A.A."/>
        </authorList>
    </citation>
    <scope>NUCLEOTIDE SEQUENCE [LARGE SCALE GENOMIC DNA]</scope>
    <source>
        <strain evidence="3">Foshan</strain>
    </source>
</reference>
<organism evidence="2 3">
    <name type="scientific">Aedes albopictus</name>
    <name type="common">Asian tiger mosquito</name>
    <name type="synonym">Stegomyia albopicta</name>
    <dbReference type="NCBI Taxonomy" id="7160"/>
    <lineage>
        <taxon>Eukaryota</taxon>
        <taxon>Metazoa</taxon>
        <taxon>Ecdysozoa</taxon>
        <taxon>Arthropoda</taxon>
        <taxon>Hexapoda</taxon>
        <taxon>Insecta</taxon>
        <taxon>Pterygota</taxon>
        <taxon>Neoptera</taxon>
        <taxon>Endopterygota</taxon>
        <taxon>Diptera</taxon>
        <taxon>Nematocera</taxon>
        <taxon>Culicoidea</taxon>
        <taxon>Culicidae</taxon>
        <taxon>Culicinae</taxon>
        <taxon>Aedini</taxon>
        <taxon>Aedes</taxon>
        <taxon>Stegomyia</taxon>
    </lineage>
</organism>
<name>A0ABM1Y5Q7_AEDAL</name>
<accession>A0ABM1Y5Q7</accession>
<reference evidence="2" key="2">
    <citation type="submission" date="2025-05" db="UniProtKB">
        <authorList>
            <consortium name="EnsemblMetazoa"/>
        </authorList>
    </citation>
    <scope>IDENTIFICATION</scope>
    <source>
        <strain evidence="2">Foshan</strain>
    </source>
</reference>
<dbReference type="RefSeq" id="XP_019542013.3">
    <property type="nucleotide sequence ID" value="XM_019686468.3"/>
</dbReference>
<dbReference type="PANTHER" id="PTHR12444:SF9">
    <property type="entry name" value="AGAP013133-PA"/>
    <property type="match status" value="1"/>
</dbReference>
<proteinExistence type="predicted"/>
<dbReference type="PANTHER" id="PTHR12444">
    <property type="entry name" value="PROTEIN EFR3 HOMOLOG CMP44E"/>
    <property type="match status" value="1"/>
</dbReference>
<dbReference type="Proteomes" id="UP000069940">
    <property type="component" value="Unassembled WGS sequence"/>
</dbReference>
<evidence type="ECO:0000313" key="2">
    <source>
        <dbReference type="EnsemblMetazoa" id="AALFPA23_005981.P7731"/>
    </source>
</evidence>